<evidence type="ECO:0000313" key="3">
    <source>
        <dbReference type="Proteomes" id="UP001187531"/>
    </source>
</evidence>
<dbReference type="EMBL" id="JAVRJZ010000005">
    <property type="protein sequence ID" value="KAK2722778.1"/>
    <property type="molecule type" value="Genomic_DNA"/>
</dbReference>
<sequence>MLLSERREASVDVNIQLAMQQLSSAITEISLEFSQVELAFLTILTRRLPAQLIDPPKLVEILKNIEKNLPYHLSLGLEPTHENILYLYSVVTTQLEVQQGELLIALKVPLVRKEEYMLYQINPFSAKIANTTWRMRIKNLPPYIVISSHSYMLPDRADVLLCQRNKLPFCKLDSVTYVQSQRICTIQLLEEVDGTNPLPKECEAEIIGNVKLELWKQVSETDFILSVPKLLNAQFKGQNYSRKGANTDISTSGIGILTVSPSCQLSTKEALIVSPVAGITNVFHNSLQIRPFPEMNIVTATGSNSNDKNNNHLQKIVDKLNSIAIPDAIPKEHPKLLTTVDQLKESIEFDSPIFQTEKERISFYNNTLLHGFVYFFAIMLVLYLANLGIPFFVCSKYSKQKLQEQAQKEPTTCRTCDA</sequence>
<dbReference type="Proteomes" id="UP001187531">
    <property type="component" value="Unassembled WGS sequence"/>
</dbReference>
<dbReference type="AlphaFoldDB" id="A0AA88I7K6"/>
<proteinExistence type="predicted"/>
<gene>
    <name evidence="2" type="ORF">QYM36_003093</name>
</gene>
<keyword evidence="1" id="KW-0812">Transmembrane</keyword>
<reference evidence="2" key="1">
    <citation type="submission" date="2023-07" db="EMBL/GenBank/DDBJ databases">
        <title>Chromosome-level genome assembly of Artemia franciscana.</title>
        <authorList>
            <person name="Jo E."/>
        </authorList>
    </citation>
    <scope>NUCLEOTIDE SEQUENCE</scope>
    <source>
        <tissue evidence="2">Whole body</tissue>
    </source>
</reference>
<evidence type="ECO:0000313" key="2">
    <source>
        <dbReference type="EMBL" id="KAK2722778.1"/>
    </source>
</evidence>
<dbReference type="InterPro" id="IPR022048">
    <property type="entry name" value="Envelope_fusion-like"/>
</dbReference>
<keyword evidence="3" id="KW-1185">Reference proteome</keyword>
<evidence type="ECO:0000256" key="1">
    <source>
        <dbReference type="SAM" id="Phobius"/>
    </source>
</evidence>
<keyword evidence="1" id="KW-1133">Transmembrane helix</keyword>
<keyword evidence="1" id="KW-0472">Membrane</keyword>
<comment type="caution">
    <text evidence="2">The sequence shown here is derived from an EMBL/GenBank/DDBJ whole genome shotgun (WGS) entry which is preliminary data.</text>
</comment>
<organism evidence="2 3">
    <name type="scientific">Artemia franciscana</name>
    <name type="common">Brine shrimp</name>
    <name type="synonym">Artemia sanfranciscana</name>
    <dbReference type="NCBI Taxonomy" id="6661"/>
    <lineage>
        <taxon>Eukaryota</taxon>
        <taxon>Metazoa</taxon>
        <taxon>Ecdysozoa</taxon>
        <taxon>Arthropoda</taxon>
        <taxon>Crustacea</taxon>
        <taxon>Branchiopoda</taxon>
        <taxon>Anostraca</taxon>
        <taxon>Artemiidae</taxon>
        <taxon>Artemia</taxon>
    </lineage>
</organism>
<name>A0AA88I7K6_ARTSF</name>
<feature type="transmembrane region" description="Helical" evidence="1">
    <location>
        <begin position="372"/>
        <end position="393"/>
    </location>
</feature>
<accession>A0AA88I7K6</accession>
<evidence type="ECO:0008006" key="4">
    <source>
        <dbReference type="Google" id="ProtNLM"/>
    </source>
</evidence>
<protein>
    <recommendedName>
        <fullName evidence="4">Envelope fusion protein</fullName>
    </recommendedName>
</protein>
<dbReference type="Pfam" id="PF12259">
    <property type="entry name" value="Baculo_F"/>
    <property type="match status" value="1"/>
</dbReference>